<proteinExistence type="inferred from homology"/>
<evidence type="ECO:0000313" key="11">
    <source>
        <dbReference type="Proteomes" id="UP000555564"/>
    </source>
</evidence>
<dbReference type="InterPro" id="IPR001206">
    <property type="entry name" value="Diacylglycerol_kinase_cat_dom"/>
</dbReference>
<evidence type="ECO:0000256" key="8">
    <source>
        <dbReference type="ARBA" id="ARBA00023264"/>
    </source>
</evidence>
<dbReference type="SUPFAM" id="SSF111331">
    <property type="entry name" value="NAD kinase/diacylglycerol kinase-like"/>
    <property type="match status" value="1"/>
</dbReference>
<dbReference type="InterPro" id="IPR045540">
    <property type="entry name" value="YegS/DAGK_C"/>
</dbReference>
<keyword evidence="7" id="KW-0594">Phospholipid biosynthesis</keyword>
<dbReference type="Pfam" id="PF00781">
    <property type="entry name" value="DAGK_cat"/>
    <property type="match status" value="1"/>
</dbReference>
<evidence type="ECO:0000256" key="7">
    <source>
        <dbReference type="ARBA" id="ARBA00023209"/>
    </source>
</evidence>
<evidence type="ECO:0000256" key="3">
    <source>
        <dbReference type="ARBA" id="ARBA00022679"/>
    </source>
</evidence>
<dbReference type="Gene3D" id="2.60.200.40">
    <property type="match status" value="1"/>
</dbReference>
<accession>A0A7X0IF22</accession>
<dbReference type="PANTHER" id="PTHR12358">
    <property type="entry name" value="SPHINGOSINE KINASE"/>
    <property type="match status" value="1"/>
</dbReference>
<dbReference type="PANTHER" id="PTHR12358:SF54">
    <property type="entry name" value="SPHINGOSINE KINASE RELATED PROTEIN"/>
    <property type="match status" value="1"/>
</dbReference>
<keyword evidence="6" id="KW-0067">ATP-binding</keyword>
<dbReference type="Proteomes" id="UP000555564">
    <property type="component" value="Unassembled WGS sequence"/>
</dbReference>
<dbReference type="GO" id="GO:0016301">
    <property type="term" value="F:kinase activity"/>
    <property type="evidence" value="ECO:0007669"/>
    <property type="project" value="UniProtKB-KW"/>
</dbReference>
<comment type="cofactor">
    <cofactor evidence="1">
        <name>Mg(2+)</name>
        <dbReference type="ChEBI" id="CHEBI:18420"/>
    </cofactor>
</comment>
<dbReference type="Gene3D" id="3.40.50.10330">
    <property type="entry name" value="Probable inorganic polyphosphate/atp-NAD kinase, domain 1"/>
    <property type="match status" value="1"/>
</dbReference>
<comment type="similarity">
    <text evidence="2">Belongs to the diacylglycerol/lipid kinase family.</text>
</comment>
<evidence type="ECO:0000256" key="1">
    <source>
        <dbReference type="ARBA" id="ARBA00001946"/>
    </source>
</evidence>
<dbReference type="Pfam" id="PF19279">
    <property type="entry name" value="YegS_C"/>
    <property type="match status" value="1"/>
</dbReference>
<evidence type="ECO:0000259" key="9">
    <source>
        <dbReference type="PROSITE" id="PS50146"/>
    </source>
</evidence>
<dbReference type="InterPro" id="IPR017438">
    <property type="entry name" value="ATP-NAD_kinase_N"/>
</dbReference>
<dbReference type="EMBL" id="JACHIU010000001">
    <property type="protein sequence ID" value="MBB6473845.1"/>
    <property type="molecule type" value="Genomic_DNA"/>
</dbReference>
<keyword evidence="8" id="KW-1208">Phospholipid metabolism</keyword>
<sequence length="324" mass="33212">MRRRAGTAEGGAGMRRVLVLKNPSAGGAGDEAHRRVMEVLRDGADAVEAETGGPEGLARALAREPERDPVAVGGDGTLHAVVAALAERGELGTRTVGLVPLGTGNDMARSLGIPLDPEQAARVVAGGVERPMDLLRDDQGGVVVNAVHLGVGVTASRAASALKPVLRRLAYPVGALAAGIGVRGWPLRVEVDGTVVADGRRRVLMVGVGNGATIGGGTPLAPRATPDDGLADVVVSFSTGPLRRLAYGVLLRLGRHGRQDTVVTLRGAAVAVQGPPMRVNADGELTGPVTRRTWTITPAAWRIIVPAATSAAGADEEANHTSHR</sequence>
<feature type="domain" description="DAGKc" evidence="9">
    <location>
        <begin position="12"/>
        <end position="141"/>
    </location>
</feature>
<dbReference type="InterPro" id="IPR050187">
    <property type="entry name" value="Lipid_Phosphate_FormReg"/>
</dbReference>
<dbReference type="RefSeq" id="WP_343072694.1">
    <property type="nucleotide sequence ID" value="NZ_BAAALO010000015.1"/>
</dbReference>
<keyword evidence="4" id="KW-0547">Nucleotide-binding</keyword>
<dbReference type="GO" id="GO:0005524">
    <property type="term" value="F:ATP binding"/>
    <property type="evidence" value="ECO:0007669"/>
    <property type="project" value="UniProtKB-KW"/>
</dbReference>
<dbReference type="GO" id="GO:0008654">
    <property type="term" value="P:phospholipid biosynthetic process"/>
    <property type="evidence" value="ECO:0007669"/>
    <property type="project" value="UniProtKB-KW"/>
</dbReference>
<keyword evidence="5 10" id="KW-0418">Kinase</keyword>
<keyword evidence="3" id="KW-0808">Transferase</keyword>
<dbReference type="InterPro" id="IPR016064">
    <property type="entry name" value="NAD/diacylglycerol_kinase_sf"/>
</dbReference>
<evidence type="ECO:0000313" key="10">
    <source>
        <dbReference type="EMBL" id="MBB6473845.1"/>
    </source>
</evidence>
<dbReference type="SMART" id="SM00046">
    <property type="entry name" value="DAGKc"/>
    <property type="match status" value="1"/>
</dbReference>
<keyword evidence="11" id="KW-1185">Reference proteome</keyword>
<keyword evidence="7" id="KW-0444">Lipid biosynthesis</keyword>
<gene>
    <name evidence="10" type="ORF">BJ992_003276</name>
</gene>
<keyword evidence="7" id="KW-0443">Lipid metabolism</keyword>
<comment type="caution">
    <text evidence="10">The sequence shown here is derived from an EMBL/GenBank/DDBJ whole genome shotgun (WGS) entry which is preliminary data.</text>
</comment>
<evidence type="ECO:0000256" key="4">
    <source>
        <dbReference type="ARBA" id="ARBA00022741"/>
    </source>
</evidence>
<evidence type="ECO:0000256" key="5">
    <source>
        <dbReference type="ARBA" id="ARBA00022777"/>
    </source>
</evidence>
<organism evidence="10 11">
    <name type="scientific">Sphaerisporangium rubeum</name>
    <dbReference type="NCBI Taxonomy" id="321317"/>
    <lineage>
        <taxon>Bacteria</taxon>
        <taxon>Bacillati</taxon>
        <taxon>Actinomycetota</taxon>
        <taxon>Actinomycetes</taxon>
        <taxon>Streptosporangiales</taxon>
        <taxon>Streptosporangiaceae</taxon>
        <taxon>Sphaerisporangium</taxon>
    </lineage>
</organism>
<dbReference type="PROSITE" id="PS50146">
    <property type="entry name" value="DAGK"/>
    <property type="match status" value="1"/>
</dbReference>
<dbReference type="AlphaFoldDB" id="A0A7X0IF22"/>
<name>A0A7X0IF22_9ACTN</name>
<protein>
    <submittedName>
        <fullName evidence="10">YegS/Rv2252/BmrU family lipid kinase</fullName>
    </submittedName>
</protein>
<evidence type="ECO:0000256" key="6">
    <source>
        <dbReference type="ARBA" id="ARBA00022840"/>
    </source>
</evidence>
<reference evidence="10 11" key="1">
    <citation type="submission" date="2020-08" db="EMBL/GenBank/DDBJ databases">
        <title>Sequencing the genomes of 1000 actinobacteria strains.</title>
        <authorList>
            <person name="Klenk H.-P."/>
        </authorList>
    </citation>
    <scope>NUCLEOTIDE SEQUENCE [LARGE SCALE GENOMIC DNA]</scope>
    <source>
        <strain evidence="10 11">DSM 44936</strain>
    </source>
</reference>
<evidence type="ECO:0000256" key="2">
    <source>
        <dbReference type="ARBA" id="ARBA00005983"/>
    </source>
</evidence>